<evidence type="ECO:0000313" key="2">
    <source>
        <dbReference type="Proteomes" id="UP000007952"/>
    </source>
</evidence>
<proteinExistence type="predicted"/>
<dbReference type="STRING" id="859194.MHF_0707"/>
<evidence type="ECO:0000313" key="1">
    <source>
        <dbReference type="EMBL" id="AEG72977.1"/>
    </source>
</evidence>
<reference key="2">
    <citation type="submission" date="2011-05" db="EMBL/GenBank/DDBJ databases">
        <title>The Genome of Mycoplasma haemofelis Strain Ohio2, a pathogenic hemoplasma of the cat.</title>
        <authorList>
            <person name="Santos A.P."/>
            <person name="Guimaraes A.M.S."/>
            <person name="SanMiguel P.J."/>
            <person name="Martin S.W."/>
            <person name="Messick J.B."/>
        </authorList>
    </citation>
    <scope>NUCLEOTIDE SEQUENCE</scope>
    <source>
        <strain>Ohio2</strain>
    </source>
</reference>
<dbReference type="KEGG" id="mhf:MHF_0707"/>
<organism evidence="1 2">
    <name type="scientific">Mycoplasma haemofelis (strain Ohio2)</name>
    <dbReference type="NCBI Taxonomy" id="859194"/>
    <lineage>
        <taxon>Bacteria</taxon>
        <taxon>Bacillati</taxon>
        <taxon>Mycoplasmatota</taxon>
        <taxon>Mollicutes</taxon>
        <taxon>Mycoplasmataceae</taxon>
        <taxon>Mycoplasma</taxon>
    </lineage>
</organism>
<protein>
    <submittedName>
        <fullName evidence="1">Uncharacterized protein</fullName>
    </submittedName>
</protein>
<gene>
    <name evidence="1" type="ordered locus">MHF_0707</name>
</gene>
<name>F6FIC9_MYCHI</name>
<dbReference type="Proteomes" id="UP000007952">
    <property type="component" value="Chromosome"/>
</dbReference>
<dbReference type="AlphaFoldDB" id="F6FIC9"/>
<dbReference type="EMBL" id="CP002808">
    <property type="protein sequence ID" value="AEG72977.1"/>
    <property type="molecule type" value="Genomic_DNA"/>
</dbReference>
<dbReference type="HOGENOM" id="CLU_098620_4_0_14"/>
<accession>F6FIC9</accession>
<sequence>MSLPLVKIALPLGAVGVAGASGFGIYKGFIEPPTIKGKILSSEADGFSRFLPTGDSHWVAIKGEYSKQEADNKPTENGVVVAATDLPSWCEKTINSYFYERETSKFNSVLRWCYVNTNSFRVQAEKLNKTLHADSGDDSAWKNAWDNTYKNFKADEQWKISEDNTNLNGDSKDQGGPALKKWCSEKLTTTMFSNGAQKIFSQFEKFCLKNKVD</sequence>
<dbReference type="BioCyc" id="MHAE859194:G1GR7-698-MONOMER"/>
<reference evidence="1 2" key="1">
    <citation type="journal article" date="2011" name="J. Bacteriol.">
        <title>Complete genome sequences of two hemotropic Mycoplasmas, Mycoplasma haemofelis strain Ohio2 and Mycoplasma suis strain Illinois.</title>
        <authorList>
            <person name="Messick J.B."/>
            <person name="Santos A.P."/>
            <person name="Guimaraes A.M."/>
        </authorList>
    </citation>
    <scope>NUCLEOTIDE SEQUENCE [LARGE SCALE GENOMIC DNA]</scope>
    <source>
        <strain evidence="1 2">Ohio2</strain>
    </source>
</reference>